<name>A0A3S3RUA7_9BACT</name>
<dbReference type="Proteomes" id="UP000287853">
    <property type="component" value="Unassembled WGS sequence"/>
</dbReference>
<organism evidence="1 2">
    <name type="scientific">Candidatus Electrothrix aarhusensis</name>
    <dbReference type="NCBI Taxonomy" id="1859131"/>
    <lineage>
        <taxon>Bacteria</taxon>
        <taxon>Pseudomonadati</taxon>
        <taxon>Thermodesulfobacteriota</taxon>
        <taxon>Desulfobulbia</taxon>
        <taxon>Desulfobulbales</taxon>
        <taxon>Desulfobulbaceae</taxon>
        <taxon>Candidatus Electrothrix</taxon>
    </lineage>
</organism>
<evidence type="ECO:0000313" key="1">
    <source>
        <dbReference type="EMBL" id="RWX48172.1"/>
    </source>
</evidence>
<proteinExistence type="predicted"/>
<protein>
    <submittedName>
        <fullName evidence="1">Uncharacterized protein</fullName>
    </submittedName>
</protein>
<gene>
    <name evidence="1" type="ORF">H206_05292</name>
</gene>
<keyword evidence="2" id="KW-1185">Reference proteome</keyword>
<comment type="caution">
    <text evidence="1">The sequence shown here is derived from an EMBL/GenBank/DDBJ whole genome shotgun (WGS) entry which is preliminary data.</text>
</comment>
<reference evidence="1 2" key="1">
    <citation type="submission" date="2017-01" db="EMBL/GenBank/DDBJ databases">
        <title>The cable genome- insights into the physiology and evolution of filamentous bacteria capable of sulfide oxidation via long distance electron transfer.</title>
        <authorList>
            <person name="Schreiber L."/>
            <person name="Bjerg J.T."/>
            <person name="Boggild A."/>
            <person name="Van De Vossenberg J."/>
            <person name="Meysman F."/>
            <person name="Nielsen L.P."/>
            <person name="Schramm A."/>
            <person name="Kjeldsen K.U."/>
        </authorList>
    </citation>
    <scope>NUCLEOTIDE SEQUENCE [LARGE SCALE GENOMIC DNA]</scope>
    <source>
        <strain evidence="1">MCF</strain>
    </source>
</reference>
<dbReference type="AlphaFoldDB" id="A0A3S3RUA7"/>
<evidence type="ECO:0000313" key="2">
    <source>
        <dbReference type="Proteomes" id="UP000287853"/>
    </source>
</evidence>
<dbReference type="EMBL" id="MTKO01000005">
    <property type="protein sequence ID" value="RWX48172.1"/>
    <property type="molecule type" value="Genomic_DNA"/>
</dbReference>
<accession>A0A3S3RUA7</accession>
<sequence>MHRYQKGRNLVPFLVLHRRNCEPNVPQWYHRALRPRSLL</sequence>